<sequence>MAPALETFEFSATDYPTVKPGQHLSSRLPPASLDGMSLEWMKDGERPGTGEILEGDALDPMAE</sequence>
<dbReference type="EMBL" id="BNAB01000034">
    <property type="protein sequence ID" value="GHE06212.1"/>
    <property type="molecule type" value="Genomic_DNA"/>
</dbReference>
<protein>
    <submittedName>
        <fullName evidence="2">Uncharacterized protein</fullName>
    </submittedName>
</protein>
<dbReference type="AlphaFoldDB" id="A0AAN5A1D4"/>
<evidence type="ECO:0000256" key="1">
    <source>
        <dbReference type="SAM" id="MobiDB-lite"/>
    </source>
</evidence>
<evidence type="ECO:0000313" key="3">
    <source>
        <dbReference type="Proteomes" id="UP000634647"/>
    </source>
</evidence>
<dbReference type="Proteomes" id="UP000634647">
    <property type="component" value="Unassembled WGS sequence"/>
</dbReference>
<proteinExistence type="predicted"/>
<feature type="compositionally biased region" description="Acidic residues" evidence="1">
    <location>
        <begin position="53"/>
        <end position="63"/>
    </location>
</feature>
<evidence type="ECO:0000313" key="2">
    <source>
        <dbReference type="EMBL" id="GHE06212.1"/>
    </source>
</evidence>
<organism evidence="2 3">
    <name type="scientific">Allgaiera indica</name>
    <dbReference type="NCBI Taxonomy" id="765699"/>
    <lineage>
        <taxon>Bacteria</taxon>
        <taxon>Pseudomonadati</taxon>
        <taxon>Pseudomonadota</taxon>
        <taxon>Alphaproteobacteria</taxon>
        <taxon>Rhodobacterales</taxon>
        <taxon>Paracoccaceae</taxon>
        <taxon>Allgaiera</taxon>
    </lineage>
</organism>
<reference evidence="2" key="1">
    <citation type="journal article" date="2014" name="Int. J. Syst. Evol. Microbiol.">
        <title>Complete genome sequence of Corynebacterium casei LMG S-19264T (=DSM 44701T), isolated from a smear-ripened cheese.</title>
        <authorList>
            <consortium name="US DOE Joint Genome Institute (JGI-PGF)"/>
            <person name="Walter F."/>
            <person name="Albersmeier A."/>
            <person name="Kalinowski J."/>
            <person name="Ruckert C."/>
        </authorList>
    </citation>
    <scope>NUCLEOTIDE SEQUENCE</scope>
    <source>
        <strain evidence="2">CGMCC 1.10859</strain>
    </source>
</reference>
<gene>
    <name evidence="2" type="ORF">GCM10008024_39860</name>
</gene>
<feature type="region of interest" description="Disordered" evidence="1">
    <location>
        <begin position="42"/>
        <end position="63"/>
    </location>
</feature>
<comment type="caution">
    <text evidence="2">The sequence shown here is derived from an EMBL/GenBank/DDBJ whole genome shotgun (WGS) entry which is preliminary data.</text>
</comment>
<accession>A0AAN5A1D4</accession>
<reference evidence="2" key="2">
    <citation type="submission" date="2023-06" db="EMBL/GenBank/DDBJ databases">
        <authorList>
            <person name="Sun Q."/>
            <person name="Zhou Y."/>
        </authorList>
    </citation>
    <scope>NUCLEOTIDE SEQUENCE</scope>
    <source>
        <strain evidence="2">CGMCC 1.10859</strain>
    </source>
</reference>
<name>A0AAN5A1D4_9RHOB</name>